<protein>
    <submittedName>
        <fullName evidence="1">Uncharacterized protein</fullName>
    </submittedName>
</protein>
<evidence type="ECO:0000313" key="1">
    <source>
        <dbReference type="EMBL" id="MBW86977.1"/>
    </source>
</evidence>
<reference evidence="1" key="1">
    <citation type="submission" date="2018-02" db="EMBL/GenBank/DDBJ databases">
        <title>Rhizophora mucronata_Transcriptome.</title>
        <authorList>
            <person name="Meera S.P."/>
            <person name="Sreeshan A."/>
            <person name="Augustine A."/>
        </authorList>
    </citation>
    <scope>NUCLEOTIDE SEQUENCE</scope>
    <source>
        <tissue evidence="1">Leaf</tissue>
    </source>
</reference>
<dbReference type="AlphaFoldDB" id="A0A2P2J0J9"/>
<proteinExistence type="predicted"/>
<sequence length="28" mass="3501">MIPRWQIDAWSQFYEKKIDHGNLSRRPK</sequence>
<name>A0A2P2J0J9_RHIMU</name>
<dbReference type="EMBL" id="GGEC01006494">
    <property type="protein sequence ID" value="MBW86977.1"/>
    <property type="molecule type" value="Transcribed_RNA"/>
</dbReference>
<organism evidence="1">
    <name type="scientific">Rhizophora mucronata</name>
    <name type="common">Asiatic mangrove</name>
    <dbReference type="NCBI Taxonomy" id="61149"/>
    <lineage>
        <taxon>Eukaryota</taxon>
        <taxon>Viridiplantae</taxon>
        <taxon>Streptophyta</taxon>
        <taxon>Embryophyta</taxon>
        <taxon>Tracheophyta</taxon>
        <taxon>Spermatophyta</taxon>
        <taxon>Magnoliopsida</taxon>
        <taxon>eudicotyledons</taxon>
        <taxon>Gunneridae</taxon>
        <taxon>Pentapetalae</taxon>
        <taxon>rosids</taxon>
        <taxon>fabids</taxon>
        <taxon>Malpighiales</taxon>
        <taxon>Rhizophoraceae</taxon>
        <taxon>Rhizophora</taxon>
    </lineage>
</organism>
<accession>A0A2P2J0J9</accession>